<organism evidence="2 3">
    <name type="scientific">Pseudoroseomonas cervicalis ATCC 49957</name>
    <dbReference type="NCBI Taxonomy" id="525371"/>
    <lineage>
        <taxon>Bacteria</taxon>
        <taxon>Pseudomonadati</taxon>
        <taxon>Pseudomonadota</taxon>
        <taxon>Alphaproteobacteria</taxon>
        <taxon>Acetobacterales</taxon>
        <taxon>Roseomonadaceae</taxon>
        <taxon>Roseomonas</taxon>
    </lineage>
</organism>
<reference evidence="2 3" key="1">
    <citation type="submission" date="2010-04" db="EMBL/GenBank/DDBJ databases">
        <authorList>
            <person name="Qin X."/>
            <person name="Bachman B."/>
            <person name="Battles P."/>
            <person name="Bell A."/>
            <person name="Bess C."/>
            <person name="Bickham C."/>
            <person name="Chaboub L."/>
            <person name="Chen D."/>
            <person name="Coyle M."/>
            <person name="Deiros D.R."/>
            <person name="Dinh H."/>
            <person name="Forbes L."/>
            <person name="Fowler G."/>
            <person name="Francisco L."/>
            <person name="Fu Q."/>
            <person name="Gubbala S."/>
            <person name="Hale W."/>
            <person name="Han Y."/>
            <person name="Hemphill L."/>
            <person name="Highlander S.K."/>
            <person name="Hirani K."/>
            <person name="Hogues M."/>
            <person name="Jackson L."/>
            <person name="Jakkamsetti A."/>
            <person name="Javaid M."/>
            <person name="Jiang H."/>
            <person name="Korchina V."/>
            <person name="Kovar C."/>
            <person name="Lara F."/>
            <person name="Lee S."/>
            <person name="Mata R."/>
            <person name="Mathew T."/>
            <person name="Moen C."/>
            <person name="Morales K."/>
            <person name="Munidasa M."/>
            <person name="Nazareth L."/>
            <person name="Ngo R."/>
            <person name="Nguyen L."/>
            <person name="Okwuonu G."/>
            <person name="Ongeri F."/>
            <person name="Patil S."/>
            <person name="Petrosino J."/>
            <person name="Pham C."/>
            <person name="Pham P."/>
            <person name="Pu L.-L."/>
            <person name="Puazo M."/>
            <person name="Raj R."/>
            <person name="Reid J."/>
            <person name="Rouhana J."/>
            <person name="Saada N."/>
            <person name="Shang Y."/>
            <person name="Simmons D."/>
            <person name="Thornton R."/>
            <person name="Warren J."/>
            <person name="Weissenberger G."/>
            <person name="Zhang J."/>
            <person name="Zhang L."/>
            <person name="Zhou C."/>
            <person name="Zhu D."/>
            <person name="Muzny D."/>
            <person name="Worley K."/>
            <person name="Gibbs R."/>
        </authorList>
    </citation>
    <scope>NUCLEOTIDE SEQUENCE [LARGE SCALE GENOMIC DNA]</scope>
    <source>
        <strain evidence="2 3">ATCC 49957</strain>
    </source>
</reference>
<evidence type="ECO:0000313" key="3">
    <source>
        <dbReference type="Proteomes" id="UP000005324"/>
    </source>
</evidence>
<accession>D5RGJ5</accession>
<dbReference type="Proteomes" id="UP000005324">
    <property type="component" value="Unassembled WGS sequence"/>
</dbReference>
<gene>
    <name evidence="2" type="ORF">HMPREF0731_0204</name>
</gene>
<dbReference type="AlphaFoldDB" id="D5RGJ5"/>
<protein>
    <submittedName>
        <fullName evidence="2">Uncharacterized protein</fullName>
    </submittedName>
</protein>
<dbReference type="HOGENOM" id="CLU_3321972_0_0_5"/>
<sequence>ARRAPPQRGRAPRTAPAWPRAAAPERGRAGEGHAFCGAP</sequence>
<feature type="region of interest" description="Disordered" evidence="1">
    <location>
        <begin position="1"/>
        <end position="39"/>
    </location>
</feature>
<dbReference type="EMBL" id="ADVL01000036">
    <property type="protein sequence ID" value="EFH13572.1"/>
    <property type="molecule type" value="Genomic_DNA"/>
</dbReference>
<name>D5RGJ5_9PROT</name>
<feature type="compositionally biased region" description="Low complexity" evidence="1">
    <location>
        <begin position="1"/>
        <end position="22"/>
    </location>
</feature>
<feature type="non-terminal residue" evidence="2">
    <location>
        <position position="1"/>
    </location>
</feature>
<keyword evidence="3" id="KW-1185">Reference proteome</keyword>
<evidence type="ECO:0000256" key="1">
    <source>
        <dbReference type="SAM" id="MobiDB-lite"/>
    </source>
</evidence>
<evidence type="ECO:0000313" key="2">
    <source>
        <dbReference type="EMBL" id="EFH13572.1"/>
    </source>
</evidence>
<comment type="caution">
    <text evidence="2">The sequence shown here is derived from an EMBL/GenBank/DDBJ whole genome shotgun (WGS) entry which is preliminary data.</text>
</comment>
<proteinExistence type="predicted"/>